<proteinExistence type="inferred from homology"/>
<dbReference type="EMBL" id="MSIF01000045">
    <property type="protein sequence ID" value="OLF04414.1"/>
    <property type="molecule type" value="Genomic_DNA"/>
</dbReference>
<keyword evidence="2" id="KW-0547">Nucleotide-binding</keyword>
<dbReference type="PRINTS" id="PR01438">
    <property type="entry name" value="UNVRSLSTRESS"/>
</dbReference>
<feature type="domain" description="UspA" evidence="4">
    <location>
        <begin position="5"/>
        <end position="138"/>
    </location>
</feature>
<evidence type="ECO:0000256" key="1">
    <source>
        <dbReference type="ARBA" id="ARBA00008791"/>
    </source>
</evidence>
<comment type="caution">
    <text evidence="5">The sequence shown here is derived from an EMBL/GenBank/DDBJ whole genome shotgun (WGS) entry which is preliminary data.</text>
</comment>
<dbReference type="InterPro" id="IPR006016">
    <property type="entry name" value="UspA"/>
</dbReference>
<dbReference type="GO" id="GO:0005524">
    <property type="term" value="F:ATP binding"/>
    <property type="evidence" value="ECO:0007669"/>
    <property type="project" value="UniProtKB-KW"/>
</dbReference>
<dbReference type="RefSeq" id="WP_075138497.1">
    <property type="nucleotide sequence ID" value="NZ_MSIF01000045.1"/>
</dbReference>
<evidence type="ECO:0000256" key="2">
    <source>
        <dbReference type="ARBA" id="ARBA00022741"/>
    </source>
</evidence>
<name>A0A7Z0WCV4_9PSEU</name>
<dbReference type="InterPro" id="IPR006015">
    <property type="entry name" value="Universal_stress_UspA"/>
</dbReference>
<dbReference type="OrthoDB" id="3404132at2"/>
<dbReference type="SUPFAM" id="SSF52402">
    <property type="entry name" value="Adenine nucleotide alpha hydrolases-like"/>
    <property type="match status" value="2"/>
</dbReference>
<evidence type="ECO:0000256" key="3">
    <source>
        <dbReference type="ARBA" id="ARBA00022840"/>
    </source>
</evidence>
<dbReference type="PANTHER" id="PTHR46268:SF27">
    <property type="entry name" value="UNIVERSAL STRESS PROTEIN RV2623"/>
    <property type="match status" value="1"/>
</dbReference>
<sequence length="289" mass="29964">MANNHPVVVGVDGSEPATQAVRWAAGEAARRGRTLRLVHAGRATLPRPLPAEDLAALREQVDRWLTEGRAAAVAVEPDLPLETSSVDAAPVDGLLRAASSAALLVVGNRGRGGFTGLLLGSTSVALAGRAPCPVVVVRGEETPGGSVVVGVDGTPMGEAAVEFAFEEAATRGADLVAVHCWADPAVSAGVATGVFSIDYDLYEREAGQVLAGRLAGWQEKYPDVRVTRAVVRDHPTQALLHFALTARLVVVGSRGRGGFAGLVLGSTSQYLLQHAPCPVAVVRVDHQSD</sequence>
<organism evidence="5 6">
    <name type="scientific">Actinophytocola xinjiangensis</name>
    <dbReference type="NCBI Taxonomy" id="485602"/>
    <lineage>
        <taxon>Bacteria</taxon>
        <taxon>Bacillati</taxon>
        <taxon>Actinomycetota</taxon>
        <taxon>Actinomycetes</taxon>
        <taxon>Pseudonocardiales</taxon>
        <taxon>Pseudonocardiaceae</taxon>
    </lineage>
</organism>
<accession>A0A7Z0WCV4</accession>
<dbReference type="InterPro" id="IPR014729">
    <property type="entry name" value="Rossmann-like_a/b/a_fold"/>
</dbReference>
<dbReference type="Proteomes" id="UP000185696">
    <property type="component" value="Unassembled WGS sequence"/>
</dbReference>
<protein>
    <recommendedName>
        <fullName evidence="4">UspA domain-containing protein</fullName>
    </recommendedName>
</protein>
<comment type="similarity">
    <text evidence="1">Belongs to the universal stress protein A family.</text>
</comment>
<evidence type="ECO:0000313" key="6">
    <source>
        <dbReference type="Proteomes" id="UP000185696"/>
    </source>
</evidence>
<feature type="domain" description="UspA" evidence="4">
    <location>
        <begin position="147"/>
        <end position="283"/>
    </location>
</feature>
<reference evidence="5 6" key="1">
    <citation type="submission" date="2016-12" db="EMBL/GenBank/DDBJ databases">
        <title>The draft genome sequence of Actinophytocola xinjiangensis.</title>
        <authorList>
            <person name="Wang W."/>
            <person name="Yuan L."/>
        </authorList>
    </citation>
    <scope>NUCLEOTIDE SEQUENCE [LARGE SCALE GENOMIC DNA]</scope>
    <source>
        <strain evidence="5 6">CGMCC 4.4663</strain>
    </source>
</reference>
<evidence type="ECO:0000313" key="5">
    <source>
        <dbReference type="EMBL" id="OLF04414.1"/>
    </source>
</evidence>
<dbReference type="Pfam" id="PF00582">
    <property type="entry name" value="Usp"/>
    <property type="match status" value="2"/>
</dbReference>
<keyword evidence="3" id="KW-0067">ATP-binding</keyword>
<keyword evidence="6" id="KW-1185">Reference proteome</keyword>
<dbReference type="PANTHER" id="PTHR46268">
    <property type="entry name" value="STRESS RESPONSE PROTEIN NHAX"/>
    <property type="match status" value="1"/>
</dbReference>
<evidence type="ECO:0000259" key="4">
    <source>
        <dbReference type="Pfam" id="PF00582"/>
    </source>
</evidence>
<dbReference type="AlphaFoldDB" id="A0A7Z0WCV4"/>
<dbReference type="Gene3D" id="3.40.50.620">
    <property type="entry name" value="HUPs"/>
    <property type="match status" value="2"/>
</dbReference>
<gene>
    <name evidence="5" type="ORF">BLA60_40935</name>
</gene>